<evidence type="ECO:0000313" key="3">
    <source>
        <dbReference type="Proteomes" id="UP000094472"/>
    </source>
</evidence>
<proteinExistence type="predicted"/>
<dbReference type="AlphaFoldDB" id="A0A1E3W2E2"/>
<name>A0A1E3W2E2_9HYPH</name>
<gene>
    <name evidence="2" type="ORF">AUC69_08670</name>
</gene>
<dbReference type="Proteomes" id="UP000094472">
    <property type="component" value="Unassembled WGS sequence"/>
</dbReference>
<sequence length="95" mass="9810">MKRTAIAALAAVMLTAAWAPAQAGCVPWKSAGAIISQNSLVPGNVIYNKVQSKTGGKVISATLCESGGKFVYKIVVLGKKGDVTNLTVDARTGQF</sequence>
<accession>A0A1E3W2E2</accession>
<evidence type="ECO:0000313" key="2">
    <source>
        <dbReference type="EMBL" id="ODR99681.1"/>
    </source>
</evidence>
<comment type="caution">
    <text evidence="2">The sequence shown here is derived from an EMBL/GenBank/DDBJ whole genome shotgun (WGS) entry which is preliminary data.</text>
</comment>
<keyword evidence="3" id="KW-1185">Reference proteome</keyword>
<evidence type="ECO:0008006" key="4">
    <source>
        <dbReference type="Google" id="ProtNLM"/>
    </source>
</evidence>
<dbReference type="OrthoDB" id="8451231at2"/>
<dbReference type="STRING" id="1774969.AUC69_08670"/>
<evidence type="ECO:0000256" key="1">
    <source>
        <dbReference type="SAM" id="SignalP"/>
    </source>
</evidence>
<feature type="chain" id="PRO_5009139032" description="PepSY domain-containing protein" evidence="1">
    <location>
        <begin position="24"/>
        <end position="95"/>
    </location>
</feature>
<protein>
    <recommendedName>
        <fullName evidence="4">PepSY domain-containing protein</fullName>
    </recommendedName>
</protein>
<feature type="signal peptide" evidence="1">
    <location>
        <begin position="1"/>
        <end position="23"/>
    </location>
</feature>
<dbReference type="EMBL" id="LPWF01000016">
    <property type="protein sequence ID" value="ODR99681.1"/>
    <property type="molecule type" value="Genomic_DNA"/>
</dbReference>
<keyword evidence="1" id="KW-0732">Signal</keyword>
<organism evidence="2 3">
    <name type="scientific">Methyloceanibacter superfactus</name>
    <dbReference type="NCBI Taxonomy" id="1774969"/>
    <lineage>
        <taxon>Bacteria</taxon>
        <taxon>Pseudomonadati</taxon>
        <taxon>Pseudomonadota</taxon>
        <taxon>Alphaproteobacteria</taxon>
        <taxon>Hyphomicrobiales</taxon>
        <taxon>Hyphomicrobiaceae</taxon>
        <taxon>Methyloceanibacter</taxon>
    </lineage>
</organism>
<reference evidence="2 3" key="1">
    <citation type="journal article" date="2016" name="Environ. Microbiol.">
        <title>New Methyloceanibacter diversity from North Sea sediments includes methanotroph containing solely the soluble methane monooxygenase.</title>
        <authorList>
            <person name="Vekeman B."/>
            <person name="Kerckhof F.M."/>
            <person name="Cremers G."/>
            <person name="de Vos P."/>
            <person name="Vandamme P."/>
            <person name="Boon N."/>
            <person name="Op den Camp H.J."/>
            <person name="Heylen K."/>
        </authorList>
    </citation>
    <scope>NUCLEOTIDE SEQUENCE [LARGE SCALE GENOMIC DNA]</scope>
    <source>
        <strain evidence="2 3">R-67175</strain>
    </source>
</reference>